<feature type="compositionally biased region" description="Basic and acidic residues" evidence="1">
    <location>
        <begin position="210"/>
        <end position="219"/>
    </location>
</feature>
<dbReference type="SMART" id="SM00581">
    <property type="entry name" value="PSP"/>
    <property type="match status" value="1"/>
</dbReference>
<feature type="compositionally biased region" description="Acidic residues" evidence="1">
    <location>
        <begin position="68"/>
        <end position="79"/>
    </location>
</feature>
<dbReference type="Proteomes" id="UP001558652">
    <property type="component" value="Unassembled WGS sequence"/>
</dbReference>
<comment type="caution">
    <text evidence="3">The sequence shown here is derived from an EMBL/GenBank/DDBJ whole genome shotgun (WGS) entry which is preliminary data.</text>
</comment>
<evidence type="ECO:0000259" key="2">
    <source>
        <dbReference type="SMART" id="SM00581"/>
    </source>
</evidence>
<protein>
    <recommendedName>
        <fullName evidence="2">PSP proline-rich domain-containing protein</fullName>
    </recommendedName>
</protein>
<feature type="compositionally biased region" description="Basic and acidic residues" evidence="1">
    <location>
        <begin position="108"/>
        <end position="133"/>
    </location>
</feature>
<organism evidence="3 4">
    <name type="scientific">Ranatra chinensis</name>
    <dbReference type="NCBI Taxonomy" id="642074"/>
    <lineage>
        <taxon>Eukaryota</taxon>
        <taxon>Metazoa</taxon>
        <taxon>Ecdysozoa</taxon>
        <taxon>Arthropoda</taxon>
        <taxon>Hexapoda</taxon>
        <taxon>Insecta</taxon>
        <taxon>Pterygota</taxon>
        <taxon>Neoptera</taxon>
        <taxon>Paraneoptera</taxon>
        <taxon>Hemiptera</taxon>
        <taxon>Heteroptera</taxon>
        <taxon>Panheteroptera</taxon>
        <taxon>Nepomorpha</taxon>
        <taxon>Nepidae</taxon>
        <taxon>Ranatrinae</taxon>
        <taxon>Ranatra</taxon>
    </lineage>
</organism>
<dbReference type="EMBL" id="JBFDAA010000016">
    <property type="protein sequence ID" value="KAL1117117.1"/>
    <property type="molecule type" value="Genomic_DNA"/>
</dbReference>
<reference evidence="3 4" key="1">
    <citation type="submission" date="2024-07" db="EMBL/GenBank/DDBJ databases">
        <title>Chromosome-level genome assembly of the water stick insect Ranatra chinensis (Heteroptera: Nepidae).</title>
        <authorList>
            <person name="Liu X."/>
        </authorList>
    </citation>
    <scope>NUCLEOTIDE SEQUENCE [LARGE SCALE GENOMIC DNA]</scope>
    <source>
        <strain evidence="3">Cailab_2021Rc</strain>
        <tissue evidence="3">Muscle</tissue>
    </source>
</reference>
<dbReference type="InterPro" id="IPR007180">
    <property type="entry name" value="DUF382"/>
</dbReference>
<dbReference type="PANTHER" id="PTHR12785:SF6">
    <property type="entry name" value="SPLICING FACTOR 3B SUBUNIT 2"/>
    <property type="match status" value="1"/>
</dbReference>
<accession>A0ABD0Y1Q0</accession>
<evidence type="ECO:0000313" key="3">
    <source>
        <dbReference type="EMBL" id="KAL1117117.1"/>
    </source>
</evidence>
<evidence type="ECO:0000313" key="4">
    <source>
        <dbReference type="Proteomes" id="UP001558652"/>
    </source>
</evidence>
<sequence length="665" mass="75742">MHVERPANMPPSPAERDHKLPHALEKALAFKTQRANELGVAPEDIGEEAESVEAPAPTPVALQSAAFDDIEEYEDDDDRENQKLGRKDLEKKLKNRKKKKRNRRAKAKHQEEEAARNRKNKETDAKTEGKPEEWSDEMFLRYIQEKFNMFDVEPMFRSFSKIFEAFRIAEPPIIQDIAKENPPESFLGSKRSDLTKVPKLPEEDEDLEEDHEKGDEKPKLSKRKLKKLTRLSIAELKQLVNRPDVVEMHDVTARDPKLLVQLKAHRNTVPVPRHWCFKRKYLQGKRGIEKPPFDLPDFIRKTGIMEMRSSLQDKEEQRTLKAKMRERARPKMGKIDIDYQKLHDAFFKWQTKPRLTIHGDLYYEGKEFETRLREKKPGDLSPELRTALGMPIGPAGNKVPPPWLIAMQRYGPPPSYPNLKIPGLNCPIPEGSSFGYHAGGWGKPPVDETGKPLYGDVFATQLNTNEISVDEDEIEKSIWGELESDSEEESDDGEDEEEGEEDETGLVTPAEGLITPSGITSIPTGMETPDIIELRKRKIESEMDGGDTPALYQILAEKRVERISGSMMASTHVYDVPTASSVSASAPSSSAAPRRDTVELALDPSELDLDTDAMAARYEQQMREQQSHLQKEDLSDMLAEHVNRQKVHTPYLFTRGVRKICSVER</sequence>
<gene>
    <name evidence="3" type="ORF">AAG570_004445</name>
</gene>
<feature type="compositionally biased region" description="Acidic residues" evidence="1">
    <location>
        <begin position="482"/>
        <end position="504"/>
    </location>
</feature>
<feature type="region of interest" description="Disordered" evidence="1">
    <location>
        <begin position="179"/>
        <end position="221"/>
    </location>
</feature>
<dbReference type="Pfam" id="PF04037">
    <property type="entry name" value="DUF382"/>
    <property type="match status" value="1"/>
</dbReference>
<feature type="compositionally biased region" description="Basic and acidic residues" evidence="1">
    <location>
        <begin position="190"/>
        <end position="201"/>
    </location>
</feature>
<dbReference type="InterPro" id="IPR006568">
    <property type="entry name" value="PSP_pro-rich"/>
</dbReference>
<feature type="compositionally biased region" description="Basic residues" evidence="1">
    <location>
        <begin position="93"/>
        <end position="107"/>
    </location>
</feature>
<dbReference type="InterPro" id="IPR052584">
    <property type="entry name" value="U2_snRNP_Complex_Component"/>
</dbReference>
<keyword evidence="4" id="KW-1185">Reference proteome</keyword>
<name>A0ABD0Y1Q0_9HEMI</name>
<dbReference type="Pfam" id="PF04046">
    <property type="entry name" value="PSP"/>
    <property type="match status" value="1"/>
</dbReference>
<feature type="compositionally biased region" description="Basic and acidic residues" evidence="1">
    <location>
        <begin position="80"/>
        <end position="92"/>
    </location>
</feature>
<dbReference type="AlphaFoldDB" id="A0ABD0Y1Q0"/>
<dbReference type="PANTHER" id="PTHR12785">
    <property type="entry name" value="SPLICING FACTOR 3B"/>
    <property type="match status" value="1"/>
</dbReference>
<feature type="domain" description="PSP proline-rich" evidence="2">
    <location>
        <begin position="372"/>
        <end position="430"/>
    </location>
</feature>
<feature type="region of interest" description="Disordered" evidence="1">
    <location>
        <begin position="464"/>
        <end position="528"/>
    </location>
</feature>
<feature type="region of interest" description="Disordered" evidence="1">
    <location>
        <begin position="1"/>
        <end position="22"/>
    </location>
</feature>
<evidence type="ECO:0000256" key="1">
    <source>
        <dbReference type="SAM" id="MobiDB-lite"/>
    </source>
</evidence>
<proteinExistence type="predicted"/>
<feature type="region of interest" description="Disordered" evidence="1">
    <location>
        <begin position="34"/>
        <end position="135"/>
    </location>
</feature>